<gene>
    <name evidence="2" type="ORF">DIT97_28925</name>
</gene>
<dbReference type="EMBL" id="DQAY01000179">
    <property type="protein sequence ID" value="HCO26839.1"/>
    <property type="molecule type" value="Genomic_DNA"/>
</dbReference>
<feature type="transmembrane region" description="Helical" evidence="1">
    <location>
        <begin position="37"/>
        <end position="60"/>
    </location>
</feature>
<proteinExistence type="predicted"/>
<reference evidence="2 3" key="1">
    <citation type="journal article" date="2018" name="Nat. Biotechnol.">
        <title>A standardized bacterial taxonomy based on genome phylogeny substantially revises the tree of life.</title>
        <authorList>
            <person name="Parks D.H."/>
            <person name="Chuvochina M."/>
            <person name="Waite D.W."/>
            <person name="Rinke C."/>
            <person name="Skarshewski A."/>
            <person name="Chaumeil P.A."/>
            <person name="Hugenholtz P."/>
        </authorList>
    </citation>
    <scope>NUCLEOTIDE SEQUENCE [LARGE SCALE GENOMIC DNA]</scope>
    <source>
        <strain evidence="2">UBA9375</strain>
    </source>
</reference>
<accession>A0A3D3RDF7</accession>
<feature type="non-terminal residue" evidence="2">
    <location>
        <position position="113"/>
    </location>
</feature>
<dbReference type="Proteomes" id="UP000263642">
    <property type="component" value="Unassembled WGS sequence"/>
</dbReference>
<dbReference type="AlphaFoldDB" id="A0A3D3RDF7"/>
<feature type="transmembrane region" description="Helical" evidence="1">
    <location>
        <begin position="6"/>
        <end position="25"/>
    </location>
</feature>
<keyword evidence="1" id="KW-0472">Membrane</keyword>
<evidence type="ECO:0000313" key="3">
    <source>
        <dbReference type="Proteomes" id="UP000263642"/>
    </source>
</evidence>
<evidence type="ECO:0000256" key="1">
    <source>
        <dbReference type="SAM" id="Phobius"/>
    </source>
</evidence>
<keyword evidence="1" id="KW-1133">Transmembrane helix</keyword>
<protein>
    <recommendedName>
        <fullName evidence="4">Peptidase M56 domain-containing protein</fullName>
    </recommendedName>
</protein>
<organism evidence="2 3">
    <name type="scientific">Gimesia maris</name>
    <dbReference type="NCBI Taxonomy" id="122"/>
    <lineage>
        <taxon>Bacteria</taxon>
        <taxon>Pseudomonadati</taxon>
        <taxon>Planctomycetota</taxon>
        <taxon>Planctomycetia</taxon>
        <taxon>Planctomycetales</taxon>
        <taxon>Planctomycetaceae</taxon>
        <taxon>Gimesia</taxon>
    </lineage>
</organism>
<evidence type="ECO:0008006" key="4">
    <source>
        <dbReference type="Google" id="ProtNLM"/>
    </source>
</evidence>
<keyword evidence="1" id="KW-0812">Transmembrane</keyword>
<name>A0A3D3RDF7_9PLAN</name>
<evidence type="ECO:0000313" key="2">
    <source>
        <dbReference type="EMBL" id="HCO26839.1"/>
    </source>
</evidence>
<sequence>MDDVTFIIRTLVRLSLLLALGWVILRLIRNRNPRWSVLLSRCLISAALLMPLACLCLPVTSLAVLPPVESETAESTETFRDIATPVISESVDPEPVVSLKSVPLNVPTIPPES</sequence>
<comment type="caution">
    <text evidence="2">The sequence shown here is derived from an EMBL/GenBank/DDBJ whole genome shotgun (WGS) entry which is preliminary data.</text>
</comment>